<accession>A0A3E0WR73</accession>
<sequence>MLFLIKLPEEDFAVLRKPLESGRQGLGNLGSMLFVSAFLHALIFFLTYVAAGDNTIFPYKETIFWIHLIITSHLILFSFIYAIPTVYKKSQKIQYLITILVSQNMFGILFYIMALFYIGSTFNITTISLLNFTYTTLIIGFLILLMTFVRFYILLLKGEYRERSSKDKVRAKLEAGIKSYLPILIIGSIGLLFMLQYLIRLLGLEDIYTVFMLSLCILLFYAMMFVLPEQLVILYCKYRFNSFNFNKHGELNPMGRKGA</sequence>
<reference evidence="2 3" key="1">
    <citation type="submission" date="2017-05" db="EMBL/GenBank/DDBJ databases">
        <title>Virgibacillus sp. AK90 isolated from a saltern of Kakinada, India.</title>
        <authorList>
            <person name="Gupta V."/>
            <person name="Sidhu C."/>
            <person name="Korpole S."/>
            <person name="Pinnaka A.K."/>
        </authorList>
    </citation>
    <scope>NUCLEOTIDE SEQUENCE [LARGE SCALE GENOMIC DNA]</scope>
    <source>
        <strain evidence="2 3">AK90</strain>
    </source>
</reference>
<protein>
    <recommendedName>
        <fullName evidence="4">ABC transporter ATPase</fullName>
    </recommendedName>
</protein>
<name>A0A3E0WR73_9BACI</name>
<keyword evidence="1" id="KW-0812">Transmembrane</keyword>
<dbReference type="Proteomes" id="UP000256488">
    <property type="component" value="Unassembled WGS sequence"/>
</dbReference>
<feature type="transmembrane region" description="Helical" evidence="1">
    <location>
        <begin position="26"/>
        <end position="51"/>
    </location>
</feature>
<gene>
    <name evidence="2" type="ORF">CAI16_08175</name>
</gene>
<proteinExistence type="predicted"/>
<feature type="transmembrane region" description="Helical" evidence="1">
    <location>
        <begin position="63"/>
        <end position="83"/>
    </location>
</feature>
<feature type="transmembrane region" description="Helical" evidence="1">
    <location>
        <begin position="177"/>
        <end position="195"/>
    </location>
</feature>
<dbReference type="EMBL" id="NFZX01000013">
    <property type="protein sequence ID" value="RFA35462.1"/>
    <property type="molecule type" value="Genomic_DNA"/>
</dbReference>
<dbReference type="AlphaFoldDB" id="A0A3E0WR73"/>
<dbReference type="RefSeq" id="WP_258871341.1">
    <property type="nucleotide sequence ID" value="NZ_NFZX01000013.1"/>
</dbReference>
<feature type="transmembrane region" description="Helical" evidence="1">
    <location>
        <begin position="207"/>
        <end position="227"/>
    </location>
</feature>
<keyword evidence="1" id="KW-1133">Transmembrane helix</keyword>
<evidence type="ECO:0000313" key="3">
    <source>
        <dbReference type="Proteomes" id="UP000256488"/>
    </source>
</evidence>
<comment type="caution">
    <text evidence="2">The sequence shown here is derived from an EMBL/GenBank/DDBJ whole genome shotgun (WGS) entry which is preliminary data.</text>
</comment>
<keyword evidence="1" id="KW-0472">Membrane</keyword>
<organism evidence="2 3">
    <name type="scientific">Virgibacillus dokdonensis</name>
    <dbReference type="NCBI Taxonomy" id="302167"/>
    <lineage>
        <taxon>Bacteria</taxon>
        <taxon>Bacillati</taxon>
        <taxon>Bacillota</taxon>
        <taxon>Bacilli</taxon>
        <taxon>Bacillales</taxon>
        <taxon>Bacillaceae</taxon>
        <taxon>Virgibacillus</taxon>
    </lineage>
</organism>
<feature type="transmembrane region" description="Helical" evidence="1">
    <location>
        <begin position="132"/>
        <end position="156"/>
    </location>
</feature>
<evidence type="ECO:0000256" key="1">
    <source>
        <dbReference type="SAM" id="Phobius"/>
    </source>
</evidence>
<feature type="transmembrane region" description="Helical" evidence="1">
    <location>
        <begin position="95"/>
        <end position="120"/>
    </location>
</feature>
<evidence type="ECO:0008006" key="4">
    <source>
        <dbReference type="Google" id="ProtNLM"/>
    </source>
</evidence>
<evidence type="ECO:0000313" key="2">
    <source>
        <dbReference type="EMBL" id="RFA35462.1"/>
    </source>
</evidence>